<evidence type="ECO:0000259" key="1">
    <source>
        <dbReference type="Pfam" id="PF01764"/>
    </source>
</evidence>
<reference evidence="3" key="1">
    <citation type="submission" date="2024-02" db="UniProtKB">
        <authorList>
            <consortium name="WormBaseParasite"/>
        </authorList>
    </citation>
    <scope>IDENTIFICATION</scope>
</reference>
<dbReference type="CDD" id="cd00519">
    <property type="entry name" value="Lipase_3"/>
    <property type="match status" value="1"/>
</dbReference>
<dbReference type="Gene3D" id="3.40.50.1820">
    <property type="entry name" value="alpha/beta hydrolase"/>
    <property type="match status" value="1"/>
</dbReference>
<keyword evidence="2" id="KW-1185">Reference proteome</keyword>
<organism evidence="2 3">
    <name type="scientific">Strongyloides stercoralis</name>
    <name type="common">Threadworm</name>
    <dbReference type="NCBI Taxonomy" id="6248"/>
    <lineage>
        <taxon>Eukaryota</taxon>
        <taxon>Metazoa</taxon>
        <taxon>Ecdysozoa</taxon>
        <taxon>Nematoda</taxon>
        <taxon>Chromadorea</taxon>
        <taxon>Rhabditida</taxon>
        <taxon>Tylenchina</taxon>
        <taxon>Panagrolaimomorpha</taxon>
        <taxon>Strongyloidoidea</taxon>
        <taxon>Strongyloididae</taxon>
        <taxon>Strongyloides</taxon>
    </lineage>
</organism>
<dbReference type="Proteomes" id="UP000035681">
    <property type="component" value="Unplaced"/>
</dbReference>
<name>A0AAF5DT06_STRER</name>
<feature type="domain" description="Fungal lipase-type" evidence="1">
    <location>
        <begin position="95"/>
        <end position="232"/>
    </location>
</feature>
<dbReference type="InterPro" id="IPR029058">
    <property type="entry name" value="AB_hydrolase_fold"/>
</dbReference>
<proteinExistence type="predicted"/>
<evidence type="ECO:0000313" key="2">
    <source>
        <dbReference type="Proteomes" id="UP000035681"/>
    </source>
</evidence>
<dbReference type="GO" id="GO:0006629">
    <property type="term" value="P:lipid metabolic process"/>
    <property type="evidence" value="ECO:0007669"/>
    <property type="project" value="InterPro"/>
</dbReference>
<dbReference type="InterPro" id="IPR002921">
    <property type="entry name" value="Fungal_lipase-type"/>
</dbReference>
<dbReference type="SUPFAM" id="SSF53474">
    <property type="entry name" value="alpha/beta-Hydrolases"/>
    <property type="match status" value="1"/>
</dbReference>
<dbReference type="AlphaFoldDB" id="A0AAF5DT06"/>
<dbReference type="PANTHER" id="PTHR45908">
    <property type="entry name" value="PROTEIN CBG11750-RELATED"/>
    <property type="match status" value="1"/>
</dbReference>
<dbReference type="Pfam" id="PF01764">
    <property type="entry name" value="Lipase_3"/>
    <property type="match status" value="1"/>
</dbReference>
<accession>A0AAF5DT06</accession>
<sequence>MILALGARGPGFDHRCFNLVSSIPLESGAYSDDFARHKMVGYAAAAYSDNPYLCVNNIGINVDFKRQVTVGCDLLNSDTCSGFIAVDNNNKAIIISLRGSISGIQIGMEVLETLFDKKESFISGGEVSRYFYDAWSLVWNGGLRDTFLTAKNQHPDYDVWVTGHSLGGAMASLTAANIGYKKYVAKEKLKVITFGEPRVGDVEYAKGYDKVVGYSYRLIHHRDPVPHLPLRNMLNYQHTKEEVFYDNNMNPGSSYTICSTKDDEKSCSNKYLNFETSDHGHYFKGIGYIVNADCKNLYP</sequence>
<protein>
    <submittedName>
        <fullName evidence="3">Lipase_3 domain-containing protein</fullName>
    </submittedName>
</protein>
<dbReference type="WBParaSite" id="TCONS_00016786.p1">
    <property type="protein sequence ID" value="TCONS_00016786.p1"/>
    <property type="gene ID" value="XLOC_011441"/>
</dbReference>
<evidence type="ECO:0000313" key="3">
    <source>
        <dbReference type="WBParaSite" id="TCONS_00016786.p1"/>
    </source>
</evidence>